<protein>
    <submittedName>
        <fullName evidence="1">Uncharacterized protein</fullName>
    </submittedName>
</protein>
<dbReference type="EMBL" id="VDFW01000027">
    <property type="protein sequence ID" value="TNC22360.1"/>
    <property type="molecule type" value="Genomic_DNA"/>
</dbReference>
<evidence type="ECO:0000313" key="1">
    <source>
        <dbReference type="EMBL" id="TNC22360.1"/>
    </source>
</evidence>
<dbReference type="OrthoDB" id="3557251at2"/>
<accession>A0A5C4LVQ4</accession>
<organism evidence="1 2">
    <name type="scientific">Amycolatopsis alkalitolerans</name>
    <dbReference type="NCBI Taxonomy" id="2547244"/>
    <lineage>
        <taxon>Bacteria</taxon>
        <taxon>Bacillati</taxon>
        <taxon>Actinomycetota</taxon>
        <taxon>Actinomycetes</taxon>
        <taxon>Pseudonocardiales</taxon>
        <taxon>Pseudonocardiaceae</taxon>
        <taxon>Amycolatopsis</taxon>
    </lineage>
</organism>
<name>A0A5C4LVQ4_9PSEU</name>
<comment type="caution">
    <text evidence="1">The sequence shown here is derived from an EMBL/GenBank/DDBJ whole genome shotgun (WGS) entry which is preliminary data.</text>
</comment>
<dbReference type="RefSeq" id="WP_139099326.1">
    <property type="nucleotide sequence ID" value="NZ_VDFW01000027.1"/>
</dbReference>
<reference evidence="1 2" key="1">
    <citation type="submission" date="2019-06" db="EMBL/GenBank/DDBJ databases">
        <title>Amycolatopsis alkalitolerans sp. nov., isolated from Gastrodia elata Blume.</title>
        <authorList>
            <person name="Narsing Rao M.P."/>
            <person name="Li W.J."/>
        </authorList>
    </citation>
    <scope>NUCLEOTIDE SEQUENCE [LARGE SCALE GENOMIC DNA]</scope>
    <source>
        <strain evidence="1 2">SYSUP0005</strain>
    </source>
</reference>
<dbReference type="Proteomes" id="UP000305546">
    <property type="component" value="Unassembled WGS sequence"/>
</dbReference>
<gene>
    <name evidence="1" type="ORF">FG385_25500</name>
</gene>
<evidence type="ECO:0000313" key="2">
    <source>
        <dbReference type="Proteomes" id="UP000305546"/>
    </source>
</evidence>
<sequence length="389" mass="40627">MTSLPPPRELPPEVRARLRENVLAGIERPSRRGWLVAAAAVLLVAGGVTGVQLLRTGPDSSTLGTASGPVDRCWAAARAAGKAGQLPDRKNWRTVSTASQGDDVVTGFSAGGKTMFCETTATTVTLSDPDAKVSYAKGTRTALLLYTGTGLAAGIADPSWHGIELSMPDGLGITSALFETKSREFALFTGTDPAKTMLWAGDTIKGQRTRPGPRVQLPAPPPPLFTVVDRPGDRGSREGHALGACLAALPAPLAGADGYQPGALLEDGGYQVVLGRNAGHAIACVTEPGRPHTVLYVDTYIGESIPVRRLSVPQVGSKVPFVGITPQSATTMKADFGLAEPQYPTVLNGTFAMWLPPGARPVDPARGETSVQVDDARGASLFNGYVPMR</sequence>
<keyword evidence="2" id="KW-1185">Reference proteome</keyword>
<dbReference type="AlphaFoldDB" id="A0A5C4LVQ4"/>
<proteinExistence type="predicted"/>